<dbReference type="InterPro" id="IPR045607">
    <property type="entry name" value="DUF6452"/>
</dbReference>
<accession>A0A1I6GRL0</accession>
<sequence>MPAVRLAFALSLTAVFLVLLNACEKDDICVEGDTPLLVITFFDAENPETAKEANRLRIIGLGQGDPITPSDRQTRDSIAIPLRPDTTRTGFVFILNSESDDDGNETGNRDTLYFDYSTDELYVSRACGFVSQYDGLSDELTPDSENWILDVEVIQTAVTSSVSAHVNIQH</sequence>
<keyword evidence="1" id="KW-0732">Signal</keyword>
<name>A0A1I6GRL0_9FLAO</name>
<proteinExistence type="predicted"/>
<feature type="signal peptide" evidence="1">
    <location>
        <begin position="1"/>
        <end position="24"/>
    </location>
</feature>
<dbReference type="Pfam" id="PF20050">
    <property type="entry name" value="DUF6452"/>
    <property type="match status" value="1"/>
</dbReference>
<evidence type="ECO:0000256" key="1">
    <source>
        <dbReference type="SAM" id="SignalP"/>
    </source>
</evidence>
<dbReference type="EMBL" id="FOYQ01000002">
    <property type="protein sequence ID" value="SFR44766.1"/>
    <property type="molecule type" value="Genomic_DNA"/>
</dbReference>
<dbReference type="STRING" id="400055.SAMN04490243_1632"/>
<gene>
    <name evidence="2" type="ORF">SAMN04490243_1632</name>
</gene>
<organism evidence="2 3">
    <name type="scientific">Robiginitalea myxolifaciens</name>
    <dbReference type="NCBI Taxonomy" id="400055"/>
    <lineage>
        <taxon>Bacteria</taxon>
        <taxon>Pseudomonadati</taxon>
        <taxon>Bacteroidota</taxon>
        <taxon>Flavobacteriia</taxon>
        <taxon>Flavobacteriales</taxon>
        <taxon>Flavobacteriaceae</taxon>
        <taxon>Robiginitalea</taxon>
    </lineage>
</organism>
<reference evidence="2 3" key="1">
    <citation type="submission" date="2016-10" db="EMBL/GenBank/DDBJ databases">
        <authorList>
            <person name="de Groot N.N."/>
        </authorList>
    </citation>
    <scope>NUCLEOTIDE SEQUENCE [LARGE SCALE GENOMIC DNA]</scope>
    <source>
        <strain evidence="2 3">DSM 21019</strain>
    </source>
</reference>
<protein>
    <submittedName>
        <fullName evidence="2">Uncharacterized protein</fullName>
    </submittedName>
</protein>
<feature type="chain" id="PRO_5011796870" evidence="1">
    <location>
        <begin position="25"/>
        <end position="170"/>
    </location>
</feature>
<dbReference type="RefSeq" id="WP_092983424.1">
    <property type="nucleotide sequence ID" value="NZ_FOYQ01000002.1"/>
</dbReference>
<dbReference type="AlphaFoldDB" id="A0A1I6GRL0"/>
<keyword evidence="3" id="KW-1185">Reference proteome</keyword>
<dbReference type="Proteomes" id="UP000199534">
    <property type="component" value="Unassembled WGS sequence"/>
</dbReference>
<dbReference type="OrthoDB" id="663527at2"/>
<evidence type="ECO:0000313" key="2">
    <source>
        <dbReference type="EMBL" id="SFR44766.1"/>
    </source>
</evidence>
<evidence type="ECO:0000313" key="3">
    <source>
        <dbReference type="Proteomes" id="UP000199534"/>
    </source>
</evidence>